<feature type="domain" description="BMC" evidence="5">
    <location>
        <begin position="5"/>
        <end position="89"/>
    </location>
</feature>
<evidence type="ECO:0000256" key="3">
    <source>
        <dbReference type="PROSITE-ProRule" id="PRU01278"/>
    </source>
</evidence>
<reference evidence="6 7" key="1">
    <citation type="submission" date="2008-06" db="EMBL/GenBank/DDBJ databases">
        <title>Complete sequence of Chloroherpeton thalassium ATCC 35110.</title>
        <authorList>
            <consortium name="US DOE Joint Genome Institute"/>
            <person name="Lucas S."/>
            <person name="Copeland A."/>
            <person name="Lapidus A."/>
            <person name="Glavina del Rio T."/>
            <person name="Dalin E."/>
            <person name="Tice H."/>
            <person name="Bruce D."/>
            <person name="Goodwin L."/>
            <person name="Pitluck S."/>
            <person name="Schmutz J."/>
            <person name="Larimer F."/>
            <person name="Land M."/>
            <person name="Hauser L."/>
            <person name="Kyrpides N."/>
            <person name="Mikhailova N."/>
            <person name="Liu Z."/>
            <person name="Li T."/>
            <person name="Zhao F."/>
            <person name="Overmann J."/>
            <person name="Bryant D.A."/>
            <person name="Richardson P."/>
        </authorList>
    </citation>
    <scope>NUCLEOTIDE SEQUENCE [LARGE SCALE GENOMIC DNA]</scope>
    <source>
        <strain evidence="7">ATCC 35110 / GB-78</strain>
    </source>
</reference>
<dbReference type="OrthoDB" id="9812608at2"/>
<keyword evidence="2" id="KW-1283">Bacterial microcompartment</keyword>
<feature type="region of interest" description="Disordered" evidence="4">
    <location>
        <begin position="101"/>
        <end position="124"/>
    </location>
</feature>
<dbReference type="HOGENOM" id="CLU_064903_0_0_10"/>
<evidence type="ECO:0000256" key="4">
    <source>
        <dbReference type="SAM" id="MobiDB-lite"/>
    </source>
</evidence>
<dbReference type="RefSeq" id="WP_012500417.1">
    <property type="nucleotide sequence ID" value="NC_011026.1"/>
</dbReference>
<dbReference type="GO" id="GO:0031469">
    <property type="term" value="C:bacterial microcompartment"/>
    <property type="evidence" value="ECO:0007669"/>
    <property type="project" value="UniProtKB-SubCell"/>
</dbReference>
<dbReference type="EMBL" id="CP001100">
    <property type="protein sequence ID" value="ACF14333.1"/>
    <property type="molecule type" value="Genomic_DNA"/>
</dbReference>
<dbReference type="PANTHER" id="PTHR33941">
    <property type="entry name" value="PROPANEDIOL UTILIZATION PROTEIN PDUA"/>
    <property type="match status" value="1"/>
</dbReference>
<dbReference type="AlphaFoldDB" id="B3QU84"/>
<dbReference type="InterPro" id="IPR050575">
    <property type="entry name" value="BMC_shell"/>
</dbReference>
<proteinExistence type="inferred from homology"/>
<dbReference type="Gene3D" id="3.30.70.1710">
    <property type="match status" value="1"/>
</dbReference>
<dbReference type="InterPro" id="IPR037233">
    <property type="entry name" value="CcmK-like_sf"/>
</dbReference>
<dbReference type="PROSITE" id="PS51930">
    <property type="entry name" value="BMC_2"/>
    <property type="match status" value="1"/>
</dbReference>
<dbReference type="InterPro" id="IPR000249">
    <property type="entry name" value="BMC_dom"/>
</dbReference>
<dbReference type="SUPFAM" id="SSF143414">
    <property type="entry name" value="CcmK-like"/>
    <property type="match status" value="1"/>
</dbReference>
<comment type="subcellular location">
    <subcellularLocation>
        <location evidence="1">Bacterial microcompartment</location>
    </subcellularLocation>
</comment>
<keyword evidence="7" id="KW-1185">Reference proteome</keyword>
<dbReference type="STRING" id="517418.Ctha_1876"/>
<dbReference type="Pfam" id="PF00936">
    <property type="entry name" value="BMC"/>
    <property type="match status" value="1"/>
</dbReference>
<feature type="compositionally biased region" description="Polar residues" evidence="4">
    <location>
        <begin position="110"/>
        <end position="124"/>
    </location>
</feature>
<dbReference type="Proteomes" id="UP000001208">
    <property type="component" value="Chromosome"/>
</dbReference>
<protein>
    <submittedName>
        <fullName evidence="6">Microcompartments protein</fullName>
    </submittedName>
</protein>
<dbReference type="PANTHER" id="PTHR33941:SF11">
    <property type="entry name" value="BACTERIAL MICROCOMPARTMENT SHELL PROTEIN PDUJ"/>
    <property type="match status" value="1"/>
</dbReference>
<dbReference type="eggNOG" id="COG4577">
    <property type="taxonomic scope" value="Bacteria"/>
</dbReference>
<evidence type="ECO:0000256" key="1">
    <source>
        <dbReference type="ARBA" id="ARBA00024322"/>
    </source>
</evidence>
<dbReference type="KEGG" id="cts:Ctha_1876"/>
<evidence type="ECO:0000313" key="7">
    <source>
        <dbReference type="Proteomes" id="UP000001208"/>
    </source>
</evidence>
<accession>B3QU84</accession>
<evidence type="ECO:0000313" key="6">
    <source>
        <dbReference type="EMBL" id="ACF14333.1"/>
    </source>
</evidence>
<evidence type="ECO:0000256" key="2">
    <source>
        <dbReference type="ARBA" id="ARBA00024446"/>
    </source>
</evidence>
<organism evidence="6 7">
    <name type="scientific">Chloroherpeton thalassium (strain ATCC 35110 / GB-78)</name>
    <dbReference type="NCBI Taxonomy" id="517418"/>
    <lineage>
        <taxon>Bacteria</taxon>
        <taxon>Pseudomonadati</taxon>
        <taxon>Chlorobiota</taxon>
        <taxon>Chlorobiia</taxon>
        <taxon>Chlorobiales</taxon>
        <taxon>Chloroherpetonaceae</taxon>
        <taxon>Chloroherpeton</taxon>
    </lineage>
</organism>
<dbReference type="InterPro" id="IPR044872">
    <property type="entry name" value="CcmK/CsoS1_BMC"/>
</dbReference>
<name>B3QU84_CHLT3</name>
<dbReference type="SMART" id="SM00877">
    <property type="entry name" value="BMC"/>
    <property type="match status" value="1"/>
</dbReference>
<comment type="similarity">
    <text evidence="3">Belongs to the bacterial microcompartments protein family.</text>
</comment>
<evidence type="ECO:0000259" key="5">
    <source>
        <dbReference type="PROSITE" id="PS51930"/>
    </source>
</evidence>
<sequence length="169" mass="17843">MSELALGLIETRGLIAAIEAADAALKAADVRLISKDRVDGALITIKLTGDVAAVQAAVDAGAAAAQRVGVLVSAHVIARPDKGIHDTLAFVRIDSKKKKPLAAPAEHDGSNLSQAPSSDLAPSSETLKQYTVEDLRRMARKVEGLPIQGREISRANKEELIQLICQYTA</sequence>
<gene>
    <name evidence="6" type="ordered locus">Ctha_1876</name>
</gene>
<dbReference type="CDD" id="cd07045">
    <property type="entry name" value="BMC_CcmK_like"/>
    <property type="match status" value="1"/>
</dbReference>